<feature type="compositionally biased region" description="Low complexity" evidence="1">
    <location>
        <begin position="91"/>
        <end position="101"/>
    </location>
</feature>
<keyword evidence="3" id="KW-1185">Reference proteome</keyword>
<gene>
    <name evidence="2" type="ORF">FCH28_35285</name>
</gene>
<reference evidence="2 3" key="1">
    <citation type="submission" date="2019-04" db="EMBL/GenBank/DDBJ databases">
        <title>Streptomyces piniterrae sp. nov., a heliquinomycin-producing actinomycete isolated from rhizosphere soil of Pinus yunnanensis.</title>
        <authorList>
            <person name="Zhuang X."/>
            <person name="Zhao J."/>
        </authorList>
    </citation>
    <scope>NUCLEOTIDE SEQUENCE [LARGE SCALE GENOMIC DNA]</scope>
    <source>
        <strain evidence="3">jys28</strain>
    </source>
</reference>
<evidence type="ECO:0000313" key="3">
    <source>
        <dbReference type="Proteomes" id="UP000308697"/>
    </source>
</evidence>
<name>A0A4U0MP03_9ACTN</name>
<organism evidence="2 3">
    <name type="scientific">Streptomyces piniterrae</name>
    <dbReference type="NCBI Taxonomy" id="2571125"/>
    <lineage>
        <taxon>Bacteria</taxon>
        <taxon>Bacillati</taxon>
        <taxon>Actinomycetota</taxon>
        <taxon>Actinomycetes</taxon>
        <taxon>Kitasatosporales</taxon>
        <taxon>Streptomycetaceae</taxon>
        <taxon>Streptomyces</taxon>
    </lineage>
</organism>
<accession>A0A4U0MP03</accession>
<sequence>MTWRIRRIRGVATVLAWVTVMAAAAGLGAWALAGTADRHERAAPLDDAAVRRKLAAARSAAPDAPATPSAEPSPSASATPAPPETPPVAPTHPTGTGTVRVTGGSLTAACLADGRIHLTAWSPAAGFHVDDDVARGPAATATIEFEPSDDDAGDDRPYEIHCAAGHPKAVPAPDDD</sequence>
<dbReference type="Proteomes" id="UP000308697">
    <property type="component" value="Unassembled WGS sequence"/>
</dbReference>
<evidence type="ECO:0000313" key="2">
    <source>
        <dbReference type="EMBL" id="TJZ42276.1"/>
    </source>
</evidence>
<dbReference type="EMBL" id="SUMB01000017">
    <property type="protein sequence ID" value="TJZ42276.1"/>
    <property type="molecule type" value="Genomic_DNA"/>
</dbReference>
<dbReference type="AlphaFoldDB" id="A0A4U0MP03"/>
<comment type="caution">
    <text evidence="2">The sequence shown here is derived from an EMBL/GenBank/DDBJ whole genome shotgun (WGS) entry which is preliminary data.</text>
</comment>
<dbReference type="OrthoDB" id="3782348at2"/>
<dbReference type="RefSeq" id="WP_136744504.1">
    <property type="nucleotide sequence ID" value="NZ_SUMB01000017.1"/>
</dbReference>
<protein>
    <recommendedName>
        <fullName evidence="4">Septum formation initiator</fullName>
    </recommendedName>
</protein>
<proteinExistence type="predicted"/>
<evidence type="ECO:0000256" key="1">
    <source>
        <dbReference type="SAM" id="MobiDB-lite"/>
    </source>
</evidence>
<feature type="compositionally biased region" description="Low complexity" evidence="1">
    <location>
        <begin position="56"/>
        <end position="79"/>
    </location>
</feature>
<evidence type="ECO:0008006" key="4">
    <source>
        <dbReference type="Google" id="ProtNLM"/>
    </source>
</evidence>
<feature type="compositionally biased region" description="Pro residues" evidence="1">
    <location>
        <begin position="80"/>
        <end position="90"/>
    </location>
</feature>
<feature type="region of interest" description="Disordered" evidence="1">
    <location>
        <begin position="54"/>
        <end position="101"/>
    </location>
</feature>